<dbReference type="EMBL" id="ML769495">
    <property type="protein sequence ID" value="KAE9397563.1"/>
    <property type="molecule type" value="Genomic_DNA"/>
</dbReference>
<comment type="similarity">
    <text evidence="3">Belongs to the metallo-dependent hydrolases superfamily.</text>
</comment>
<keyword evidence="1 3" id="KW-0210">Decarboxylase</keyword>
<dbReference type="PANTHER" id="PTHR21240">
    <property type="entry name" value="2-AMINO-3-CARBOXYLMUCONATE-6-SEMIALDEHYDE DECARBOXYLASE"/>
    <property type="match status" value="1"/>
</dbReference>
<feature type="domain" description="Amidohydrolase-related" evidence="4">
    <location>
        <begin position="5"/>
        <end position="316"/>
    </location>
</feature>
<gene>
    <name evidence="5" type="ORF">BT96DRAFT_940823</name>
</gene>
<proteinExistence type="inferred from homology"/>
<evidence type="ECO:0000256" key="1">
    <source>
        <dbReference type="ARBA" id="ARBA00022793"/>
    </source>
</evidence>
<dbReference type="InterPro" id="IPR006680">
    <property type="entry name" value="Amidohydro-rel"/>
</dbReference>
<dbReference type="OrthoDB" id="2832284at2759"/>
<dbReference type="GO" id="GO:0016831">
    <property type="term" value="F:carboxy-lyase activity"/>
    <property type="evidence" value="ECO:0007669"/>
    <property type="project" value="UniProtKB-KW"/>
</dbReference>
<dbReference type="GO" id="GO:0019748">
    <property type="term" value="P:secondary metabolic process"/>
    <property type="evidence" value="ECO:0007669"/>
    <property type="project" value="TreeGrafter"/>
</dbReference>
<dbReference type="GO" id="GO:0005737">
    <property type="term" value="C:cytoplasm"/>
    <property type="evidence" value="ECO:0007669"/>
    <property type="project" value="TreeGrafter"/>
</dbReference>
<dbReference type="InterPro" id="IPR032465">
    <property type="entry name" value="ACMSD"/>
</dbReference>
<dbReference type="SUPFAM" id="SSF51556">
    <property type="entry name" value="Metallo-dependent hydrolases"/>
    <property type="match status" value="1"/>
</dbReference>
<dbReference type="GO" id="GO:0016787">
    <property type="term" value="F:hydrolase activity"/>
    <property type="evidence" value="ECO:0007669"/>
    <property type="project" value="InterPro"/>
</dbReference>
<organism evidence="5 6">
    <name type="scientific">Gymnopus androsaceus JB14</name>
    <dbReference type="NCBI Taxonomy" id="1447944"/>
    <lineage>
        <taxon>Eukaryota</taxon>
        <taxon>Fungi</taxon>
        <taxon>Dikarya</taxon>
        <taxon>Basidiomycota</taxon>
        <taxon>Agaricomycotina</taxon>
        <taxon>Agaricomycetes</taxon>
        <taxon>Agaricomycetidae</taxon>
        <taxon>Agaricales</taxon>
        <taxon>Marasmiineae</taxon>
        <taxon>Omphalotaceae</taxon>
        <taxon>Gymnopus</taxon>
    </lineage>
</organism>
<dbReference type="Pfam" id="PF04909">
    <property type="entry name" value="Amidohydro_2"/>
    <property type="match status" value="1"/>
</dbReference>
<dbReference type="AlphaFoldDB" id="A0A6A4HHY8"/>
<evidence type="ECO:0000259" key="4">
    <source>
        <dbReference type="Pfam" id="PF04909"/>
    </source>
</evidence>
<reference evidence="5" key="1">
    <citation type="journal article" date="2019" name="Environ. Microbiol.">
        <title>Fungal ecological strategies reflected in gene transcription - a case study of two litter decomposers.</title>
        <authorList>
            <person name="Barbi F."/>
            <person name="Kohler A."/>
            <person name="Barry K."/>
            <person name="Baskaran P."/>
            <person name="Daum C."/>
            <person name="Fauchery L."/>
            <person name="Ihrmark K."/>
            <person name="Kuo A."/>
            <person name="LaButti K."/>
            <person name="Lipzen A."/>
            <person name="Morin E."/>
            <person name="Grigoriev I.V."/>
            <person name="Henrissat B."/>
            <person name="Lindahl B."/>
            <person name="Martin F."/>
        </authorList>
    </citation>
    <scope>NUCLEOTIDE SEQUENCE</scope>
    <source>
        <strain evidence="5">JB14</strain>
    </source>
</reference>
<keyword evidence="2 3" id="KW-0456">Lyase</keyword>
<evidence type="ECO:0000313" key="6">
    <source>
        <dbReference type="Proteomes" id="UP000799118"/>
    </source>
</evidence>
<dbReference type="InterPro" id="IPR032466">
    <property type="entry name" value="Metal_Hydrolase"/>
</dbReference>
<name>A0A6A4HHY8_9AGAR</name>
<accession>A0A6A4HHY8</accession>
<evidence type="ECO:0000313" key="5">
    <source>
        <dbReference type="EMBL" id="KAE9397563.1"/>
    </source>
</evidence>
<keyword evidence="6" id="KW-1185">Reference proteome</keyword>
<sequence>MTPWIDIHAHFTPPMSESENLSRWNAMRSECFMVPSPDGIIWDPQSTLNYMDRAGITMQMLSNIPTTLSALKASNDYAASLVAQYPDRFGFLAALPTDDPEACLAEISRCVDGEGINGVKADGFAVTAAYKGTALLSSPSLDDVWADLDRRKAGVFCHPFAYAPANLGRPAPLIEVAFETARVAVDLLYSAHFRRYPNVKLCLAHCGGALPALSGRLLALGTEAWVPNPNGVTKKEMEEQLRTLYLDTAGNTASKSTLQPGLGLVGHRHIVYGSDCGVPCTTEATAEENRQSLLSFEGLTKEEIEEIGQNALQLFPRVKERLGL</sequence>
<evidence type="ECO:0000256" key="3">
    <source>
        <dbReference type="RuleBase" id="RU366045"/>
    </source>
</evidence>
<protein>
    <submittedName>
        <fullName evidence="5">Amidohydrolase 2</fullName>
    </submittedName>
</protein>
<dbReference type="Proteomes" id="UP000799118">
    <property type="component" value="Unassembled WGS sequence"/>
</dbReference>
<evidence type="ECO:0000256" key="2">
    <source>
        <dbReference type="ARBA" id="ARBA00023239"/>
    </source>
</evidence>
<dbReference type="Gene3D" id="3.20.20.140">
    <property type="entry name" value="Metal-dependent hydrolases"/>
    <property type="match status" value="1"/>
</dbReference>
<dbReference type="PANTHER" id="PTHR21240:SF28">
    <property type="entry name" value="ISO-OROTATE DECARBOXYLASE (EUROFUNG)"/>
    <property type="match status" value="1"/>
</dbReference>